<dbReference type="AlphaFoldDB" id="V5H0I3"/>
<keyword evidence="2" id="KW-0964">Secreted</keyword>
<proteinExistence type="evidence at transcript level"/>
<dbReference type="PANTHER" id="PTHR45938">
    <property type="entry name" value="ACP24A4-RELATED"/>
    <property type="match status" value="1"/>
</dbReference>
<accession>V5H0I3</accession>
<evidence type="ECO:0000256" key="6">
    <source>
        <dbReference type="ARBA" id="ARBA00022900"/>
    </source>
</evidence>
<evidence type="ECO:0000259" key="9">
    <source>
        <dbReference type="PROSITE" id="PS50279"/>
    </source>
</evidence>
<dbReference type="SMART" id="SM00131">
    <property type="entry name" value="KU"/>
    <property type="match status" value="1"/>
</dbReference>
<keyword evidence="3" id="KW-0646">Protease inhibitor</keyword>
<dbReference type="GO" id="GO:0004867">
    <property type="term" value="F:serine-type endopeptidase inhibitor activity"/>
    <property type="evidence" value="ECO:0007669"/>
    <property type="project" value="UniProtKB-KW"/>
</dbReference>
<dbReference type="Pfam" id="PF00014">
    <property type="entry name" value="Kunitz_BPTI"/>
    <property type="match status" value="1"/>
</dbReference>
<keyword evidence="7" id="KW-1015">Disulfide bond</keyword>
<evidence type="ECO:0000256" key="4">
    <source>
        <dbReference type="ARBA" id="ARBA00022729"/>
    </source>
</evidence>
<dbReference type="InterPro" id="IPR020901">
    <property type="entry name" value="Prtase_inh_Kunz-CS"/>
</dbReference>
<dbReference type="InterPro" id="IPR002223">
    <property type="entry name" value="Kunitz_BPTI"/>
</dbReference>
<protein>
    <recommendedName>
        <fullName evidence="9">BPTI/Kunitz inhibitor domain-containing protein</fullName>
    </recommendedName>
</protein>
<dbReference type="FunFam" id="4.10.410.10:FF:000020">
    <property type="entry name" value="Collagen, type VI, alpha 3"/>
    <property type="match status" value="1"/>
</dbReference>
<dbReference type="CDD" id="cd22617">
    <property type="entry name" value="Kunitz_TFPI2_2-like"/>
    <property type="match status" value="1"/>
</dbReference>
<sequence length="101" mass="11133">MATLAGMRRWLAVLVLALFRQPVEVCKEVPEHGPCRAQEVKYYYNSSVKSCQPFKYGGCRGNGNTFDSKGDCESNCGRPAGSICALVPDAGMCRKKREILL</sequence>
<dbReference type="Gene3D" id="4.10.410.10">
    <property type="entry name" value="Pancreatic trypsin inhibitor Kunitz domain"/>
    <property type="match status" value="1"/>
</dbReference>
<keyword evidence="6" id="KW-0722">Serine protease inhibitor</keyword>
<name>V5H0I3_IXORI</name>
<evidence type="ECO:0000256" key="3">
    <source>
        <dbReference type="ARBA" id="ARBA00022690"/>
    </source>
</evidence>
<dbReference type="InterPro" id="IPR036880">
    <property type="entry name" value="Kunitz_BPTI_sf"/>
</dbReference>
<dbReference type="GO" id="GO:0050431">
    <property type="term" value="F:transforming growth factor beta binding"/>
    <property type="evidence" value="ECO:0007669"/>
    <property type="project" value="TreeGrafter"/>
</dbReference>
<evidence type="ECO:0000256" key="2">
    <source>
        <dbReference type="ARBA" id="ARBA00022525"/>
    </source>
</evidence>
<dbReference type="SUPFAM" id="SSF57362">
    <property type="entry name" value="BPTI-like"/>
    <property type="match status" value="1"/>
</dbReference>
<evidence type="ECO:0000256" key="5">
    <source>
        <dbReference type="ARBA" id="ARBA00022737"/>
    </source>
</evidence>
<evidence type="ECO:0000256" key="7">
    <source>
        <dbReference type="ARBA" id="ARBA00023157"/>
    </source>
</evidence>
<dbReference type="GO" id="GO:0005615">
    <property type="term" value="C:extracellular space"/>
    <property type="evidence" value="ECO:0007669"/>
    <property type="project" value="TreeGrafter"/>
</dbReference>
<feature type="signal peptide" evidence="8">
    <location>
        <begin position="1"/>
        <end position="25"/>
    </location>
</feature>
<evidence type="ECO:0000256" key="8">
    <source>
        <dbReference type="SAM" id="SignalP"/>
    </source>
</evidence>
<keyword evidence="4 8" id="KW-0732">Signal</keyword>
<dbReference type="PANTHER" id="PTHR45938:SF11">
    <property type="entry name" value="WAP, KAZAL, IMMUNOGLOBULIN, KUNITZ AND NTR DOMAIN-CONTAINING PROTEIN 2-LIKE"/>
    <property type="match status" value="1"/>
</dbReference>
<keyword evidence="5" id="KW-0677">Repeat</keyword>
<evidence type="ECO:0000313" key="10">
    <source>
        <dbReference type="EMBL" id="JAB70344.1"/>
    </source>
</evidence>
<comment type="subcellular location">
    <subcellularLocation>
        <location evidence="1">Secreted</location>
    </subcellularLocation>
</comment>
<evidence type="ECO:0000256" key="1">
    <source>
        <dbReference type="ARBA" id="ARBA00004613"/>
    </source>
</evidence>
<dbReference type="GO" id="GO:0048019">
    <property type="term" value="F:receptor antagonist activity"/>
    <property type="evidence" value="ECO:0007669"/>
    <property type="project" value="TreeGrafter"/>
</dbReference>
<dbReference type="PRINTS" id="PR00759">
    <property type="entry name" value="BASICPTASE"/>
</dbReference>
<dbReference type="PROSITE" id="PS00280">
    <property type="entry name" value="BPTI_KUNITZ_1"/>
    <property type="match status" value="1"/>
</dbReference>
<organism evidence="10">
    <name type="scientific">Ixodes ricinus</name>
    <name type="common">Common tick</name>
    <name type="synonym">Acarus ricinus</name>
    <dbReference type="NCBI Taxonomy" id="34613"/>
    <lineage>
        <taxon>Eukaryota</taxon>
        <taxon>Metazoa</taxon>
        <taxon>Ecdysozoa</taxon>
        <taxon>Arthropoda</taxon>
        <taxon>Chelicerata</taxon>
        <taxon>Arachnida</taxon>
        <taxon>Acari</taxon>
        <taxon>Parasitiformes</taxon>
        <taxon>Ixodida</taxon>
        <taxon>Ixodoidea</taxon>
        <taxon>Ixodidae</taxon>
        <taxon>Ixodinae</taxon>
        <taxon>Ixodes</taxon>
    </lineage>
</organism>
<feature type="domain" description="BPTI/Kunitz inhibitor" evidence="9">
    <location>
        <begin position="26"/>
        <end position="76"/>
    </location>
</feature>
<dbReference type="PROSITE" id="PS50279">
    <property type="entry name" value="BPTI_KUNITZ_2"/>
    <property type="match status" value="1"/>
</dbReference>
<feature type="chain" id="PRO_5004737616" description="BPTI/Kunitz inhibitor domain-containing protein" evidence="8">
    <location>
        <begin position="26"/>
        <end position="101"/>
    </location>
</feature>
<dbReference type="EMBL" id="GANP01014124">
    <property type="protein sequence ID" value="JAB70344.1"/>
    <property type="molecule type" value="mRNA"/>
</dbReference>
<reference evidence="10" key="1">
    <citation type="journal article" date="2015" name="Sci. Rep.">
        <title>Tissue- and time-dependent transcription in Ixodes ricinus salivary glands and midguts when blood feeding on the vertebrate host.</title>
        <authorList>
            <person name="Kotsyfakis M."/>
            <person name="Schwarz A."/>
            <person name="Erhart J."/>
            <person name="Ribeiro J.M."/>
        </authorList>
    </citation>
    <scope>NUCLEOTIDE SEQUENCE</scope>
    <source>
        <tissue evidence="10">Salivary gland and midgut</tissue>
    </source>
</reference>